<dbReference type="PROSITE" id="PS01238">
    <property type="entry name" value="GDA1_CD39_NTPASE"/>
    <property type="match status" value="1"/>
</dbReference>
<feature type="transmembrane region" description="Helical" evidence="7">
    <location>
        <begin position="31"/>
        <end position="48"/>
    </location>
</feature>
<evidence type="ECO:0000313" key="9">
    <source>
        <dbReference type="Proteomes" id="UP000694545"/>
    </source>
</evidence>
<evidence type="ECO:0000256" key="7">
    <source>
        <dbReference type="SAM" id="Phobius"/>
    </source>
</evidence>
<evidence type="ECO:0000256" key="6">
    <source>
        <dbReference type="RuleBase" id="RU003833"/>
    </source>
</evidence>
<organism evidence="8 9">
    <name type="scientific">Varanus komodoensis</name>
    <name type="common">Komodo dragon</name>
    <dbReference type="NCBI Taxonomy" id="61221"/>
    <lineage>
        <taxon>Eukaryota</taxon>
        <taxon>Metazoa</taxon>
        <taxon>Chordata</taxon>
        <taxon>Craniata</taxon>
        <taxon>Vertebrata</taxon>
        <taxon>Euteleostomi</taxon>
        <taxon>Lepidosauria</taxon>
        <taxon>Squamata</taxon>
        <taxon>Bifurcata</taxon>
        <taxon>Unidentata</taxon>
        <taxon>Episquamata</taxon>
        <taxon>Toxicofera</taxon>
        <taxon>Anguimorpha</taxon>
        <taxon>Paleoanguimorpha</taxon>
        <taxon>Varanoidea</taxon>
        <taxon>Varanidae</taxon>
        <taxon>Varanus</taxon>
    </lineage>
</organism>
<keyword evidence="7" id="KW-0472">Membrane</keyword>
<dbReference type="FunFam" id="3.30.420.40:FF:000052">
    <property type="entry name" value="Ectonucleoside triphosphate diphosphohydrolase 5"/>
    <property type="match status" value="1"/>
</dbReference>
<dbReference type="GO" id="GO:0017110">
    <property type="term" value="F:nucleoside diphosphate phosphatase activity"/>
    <property type="evidence" value="ECO:0007669"/>
    <property type="project" value="UniProtKB-EC"/>
</dbReference>
<dbReference type="AlphaFoldDB" id="A0A8D2Q5Z7"/>
<accession>A0A8D2Q5Z7</accession>
<evidence type="ECO:0000256" key="4">
    <source>
        <dbReference type="PIRSR" id="PIRSR600407-1"/>
    </source>
</evidence>
<evidence type="ECO:0000256" key="5">
    <source>
        <dbReference type="PIRSR" id="PIRSR600407-2"/>
    </source>
</evidence>
<keyword evidence="9" id="KW-1185">Reference proteome</keyword>
<keyword evidence="5" id="KW-0067">ATP-binding</keyword>
<keyword evidence="2 6" id="KW-0378">Hydrolase</keyword>
<keyword evidence="7" id="KW-0812">Transmembrane</keyword>
<dbReference type="PANTHER" id="PTHR11782">
    <property type="entry name" value="ADENOSINE/GUANOSINE DIPHOSPHATASE"/>
    <property type="match status" value="1"/>
</dbReference>
<feature type="binding site" evidence="5">
    <location>
        <begin position="232"/>
        <end position="236"/>
    </location>
    <ligand>
        <name>ATP</name>
        <dbReference type="ChEBI" id="CHEBI:30616"/>
    </ligand>
</feature>
<dbReference type="GO" id="GO:0005794">
    <property type="term" value="C:Golgi apparatus"/>
    <property type="evidence" value="ECO:0007669"/>
    <property type="project" value="TreeGrafter"/>
</dbReference>
<evidence type="ECO:0000256" key="2">
    <source>
        <dbReference type="ARBA" id="ARBA00022801"/>
    </source>
</evidence>
<feature type="active site" description="Proton acceptor" evidence="4">
    <location>
        <position position="202"/>
    </location>
</feature>
<name>A0A8D2Q5Z7_VARKO</name>
<dbReference type="EC" id="3.6.1.6" evidence="3"/>
<evidence type="ECO:0000256" key="1">
    <source>
        <dbReference type="ARBA" id="ARBA00009283"/>
    </source>
</evidence>
<protein>
    <recommendedName>
        <fullName evidence="3">nucleoside diphosphate phosphatase</fullName>
        <ecNumber evidence="3">3.6.1.6</ecNumber>
    </recommendedName>
</protein>
<dbReference type="InterPro" id="IPR000407">
    <property type="entry name" value="GDA1_CD39_NTPase"/>
</dbReference>
<evidence type="ECO:0000313" key="8">
    <source>
        <dbReference type="Ensembl" id="ENSVKKP00000022084.1"/>
    </source>
</evidence>
<keyword evidence="7" id="KW-1133">Transmembrane helix</keyword>
<proteinExistence type="inferred from homology"/>
<reference evidence="8" key="1">
    <citation type="submission" date="2025-08" db="UniProtKB">
        <authorList>
            <consortium name="Ensembl"/>
        </authorList>
    </citation>
    <scope>IDENTIFICATION</scope>
</reference>
<evidence type="ECO:0000256" key="3">
    <source>
        <dbReference type="ARBA" id="ARBA00038863"/>
    </source>
</evidence>
<dbReference type="Pfam" id="PF01150">
    <property type="entry name" value="GDA1_CD39"/>
    <property type="match status" value="1"/>
</dbReference>
<dbReference type="PANTHER" id="PTHR11782:SF99">
    <property type="entry name" value="ECTONUCLEOSIDE TRIPHOSPHATE DIPHOSPHOHYDROLASE 6"/>
    <property type="match status" value="1"/>
</dbReference>
<dbReference type="Ensembl" id="ENSVKKT00000022633.1">
    <property type="protein sequence ID" value="ENSVKKP00000022084.1"/>
    <property type="gene ID" value="ENSVKKG00000014734.1"/>
</dbReference>
<comment type="similarity">
    <text evidence="1 6">Belongs to the GDA1/CD39 NTPase family.</text>
</comment>
<reference evidence="8" key="2">
    <citation type="submission" date="2025-09" db="UniProtKB">
        <authorList>
            <consortium name="Ensembl"/>
        </authorList>
    </citation>
    <scope>IDENTIFICATION</scope>
</reference>
<dbReference type="Gene3D" id="3.30.420.150">
    <property type="entry name" value="Exopolyphosphatase. Domain 2"/>
    <property type="match status" value="1"/>
</dbReference>
<dbReference type="GO" id="GO:0005524">
    <property type="term" value="F:ATP binding"/>
    <property type="evidence" value="ECO:0007669"/>
    <property type="project" value="UniProtKB-KW"/>
</dbReference>
<keyword evidence="5" id="KW-0547">Nucleotide-binding</keyword>
<sequence>MSDRLSRRGEEAAGRSKFENGLIQTMKIPKLFYAFVIFTCAAIYAIHVKRKLDLKSKNAADDSENQLDSETSGTDQAVLYGIIFDAGSTGTRIHIFQFTQKPKEVPRLIHATFRAIKPGLSAYADDVDKSAQGINDLLAVAKEVVPKKLWKSTPLVLKATAGLRLLPEEKAQKLLDKVKQIFQESPFFVRDNFVSIMDGTDEGISAWITVNFLSGNLNSPKKRCVGMLDLGGGSTQIAFLPSPEVTRKNPFPFSQKYFELAFIYLSSYLGLGLMSARLEILGGVNGQALKEGEVLTSPCFSPDFQGEWEHAKIMYKIKGQKAGKPLFEACFEEIAKILAKKVHRTEEVKDIDFYAFSYYYDLAVDAGLIDNEKGGTLAVSDFETAAKNVCKTMEVQQGEHPFLCMDLTYISLLLEELGFPKSHMFKLARKINNIETSWALGAILHYIDSFHNL</sequence>
<dbReference type="Proteomes" id="UP000694545">
    <property type="component" value="Unplaced"/>
</dbReference>
<dbReference type="Gene3D" id="3.30.420.40">
    <property type="match status" value="1"/>
</dbReference>